<dbReference type="InterPro" id="IPR013783">
    <property type="entry name" value="Ig-like_fold"/>
</dbReference>
<evidence type="ECO:0000256" key="7">
    <source>
        <dbReference type="SAM" id="SignalP"/>
    </source>
</evidence>
<dbReference type="CDD" id="cd00082">
    <property type="entry name" value="HisKA"/>
    <property type="match status" value="1"/>
</dbReference>
<dbReference type="InterPro" id="IPR011123">
    <property type="entry name" value="Y_Y_Y"/>
</dbReference>
<keyword evidence="3 5" id="KW-0597">Phosphoprotein</keyword>
<dbReference type="SMART" id="SM00388">
    <property type="entry name" value="HisKA"/>
    <property type="match status" value="1"/>
</dbReference>
<dbReference type="Gene3D" id="1.10.287.130">
    <property type="match status" value="1"/>
</dbReference>
<dbReference type="EMBL" id="RYZR01000005">
    <property type="protein sequence ID" value="RUL64569.1"/>
    <property type="molecule type" value="Genomic_DNA"/>
</dbReference>
<sequence>MLGLAFMLGASAPGASASAPQPASAASTYAAEHTAEFAPLPTPQFRRYGADDGLPSSGVYAVAQGHDGSMWFGTKSGIAEFDGVHFQIFRHIENDPTSLYNNQISALIVDRDGSIWAASLDAALNHYDPTTSRFTHWGHNPADPKSLTSDHVWAIAQTPDGTVWTGTDKGLDRMLADGHGFEHVVNPLLGPTPEDFGQVGALYVDPKGRLWVGAYRGVFRREADGRFTHIKMFEPSQPTDSWRINGEGDEVRIASVRGLLVVGADDVARPFGASVIPNTNVMTSTRDAAGHLWIGTQRGMYLQMRPGAPVTAVMDQPLLFGDLPGSWIWQTLIDREGGLWVTTIDGGVGYLAPGWSSFSRFTHIPEDPNSLRDSMATTMARGRDGRHVWVGERKGRIDRLDPITGKIEHILSGLNGDGDVLGMTEDAKQHLWIAVQGALYRYDYVHGQLDQVDQDAQYLKNPLEVEPGPDGQMYARTFGQGLYRIDPDTLVVQPVAMDKPNDKVMWGSELILYKGMFWYGSDGGLMRFNPAKNRFEMVPGVPVGQSIDAFDFDRTGIWIATADGLYHYHAQGQGLVLDRSVDAAHGWPASLEAVDVDMDCMQRVWIFSRNGLWRFNIVKGTFHKMGLQNGLANSEFSRGYALLPNGYLYAATGGGVAGFDPDIVDAKPPSSVLSMTQVTVLNNKGVEQSLPLGVQPLRIDWRDSQLHIQTRLFSYIDPERNQYRFRLNGLDTSWVARDYHGEREFSGLGSGDYTLDVMARGAEGAWVQLSAPLKIHVQSPPWLRWWAWLIYALLVIAVGYLVLLAWRRRLSHKHEMQLAEQRHQIAEQASAAKSQFLATLSHEIRTPMTGVIGMAELLLATPLSDTQREYTEAMQRASNVLLKLLNDALDMARIEAGKLILESAAFDVRPVVQDVVRLQRGAAQAKGLMLEAVVDENVPASLIGDGLRIRQVLFNLLNNAVKFTEQGRIDIHLGWVDGELQMDVSDTGPGIPETSRERLFRRFEQDEGPQRSVGSGLGLAICNELVSLMGGHLMLESALGQGSTFHVRLPLLVAQQTTRAPMMERASQCNDRTLDVLLVEGDPTAATAIGGILEHQGHRVRCANNGLNALAELAHESSDAILLDLDLPGIDGFQVAQLIRQGERAGEHVLIIAISTRTRAEEVARGHQVGIDGFLRKPLTGAQLSTALMAALSSRALRSETKPSEAKTA</sequence>
<feature type="domain" description="Histidine kinase" evidence="8">
    <location>
        <begin position="839"/>
        <end position="1053"/>
    </location>
</feature>
<dbReference type="AlphaFoldDB" id="A0A3S0REX7"/>
<feature type="domain" description="Response regulatory" evidence="9">
    <location>
        <begin position="1075"/>
        <end position="1192"/>
    </location>
</feature>
<keyword evidence="6" id="KW-1133">Transmembrane helix</keyword>
<evidence type="ECO:0000259" key="8">
    <source>
        <dbReference type="PROSITE" id="PS50109"/>
    </source>
</evidence>
<dbReference type="FunFam" id="3.30.565.10:FF:000010">
    <property type="entry name" value="Sensor histidine kinase RcsC"/>
    <property type="match status" value="1"/>
</dbReference>
<organism evidence="10 11">
    <name type="scientific">Dyella dinghuensis</name>
    <dbReference type="NCBI Taxonomy" id="1920169"/>
    <lineage>
        <taxon>Bacteria</taxon>
        <taxon>Pseudomonadati</taxon>
        <taxon>Pseudomonadota</taxon>
        <taxon>Gammaproteobacteria</taxon>
        <taxon>Lysobacterales</taxon>
        <taxon>Rhodanobacteraceae</taxon>
        <taxon>Dyella</taxon>
    </lineage>
</organism>
<protein>
    <recommendedName>
        <fullName evidence="2">histidine kinase</fullName>
        <ecNumber evidence="2">2.7.13.3</ecNumber>
    </recommendedName>
</protein>
<dbReference type="InterPro" id="IPR001789">
    <property type="entry name" value="Sig_transdc_resp-reg_receiver"/>
</dbReference>
<dbReference type="Gene3D" id="2.60.40.10">
    <property type="entry name" value="Immunoglobulins"/>
    <property type="match status" value="1"/>
</dbReference>
<dbReference type="Pfam" id="PF07495">
    <property type="entry name" value="Y_Y_Y"/>
    <property type="match status" value="1"/>
</dbReference>
<dbReference type="SUPFAM" id="SSF47384">
    <property type="entry name" value="Homodimeric domain of signal transducing histidine kinase"/>
    <property type="match status" value="1"/>
</dbReference>
<dbReference type="Proteomes" id="UP000267077">
    <property type="component" value="Unassembled WGS sequence"/>
</dbReference>
<evidence type="ECO:0000256" key="6">
    <source>
        <dbReference type="SAM" id="Phobius"/>
    </source>
</evidence>
<keyword evidence="4" id="KW-0902">Two-component regulatory system</keyword>
<dbReference type="GO" id="GO:0000155">
    <property type="term" value="F:phosphorelay sensor kinase activity"/>
    <property type="evidence" value="ECO:0007669"/>
    <property type="project" value="InterPro"/>
</dbReference>
<dbReference type="InterPro" id="IPR011110">
    <property type="entry name" value="Reg_prop"/>
</dbReference>
<dbReference type="Pfam" id="PF07494">
    <property type="entry name" value="Reg_prop"/>
    <property type="match status" value="2"/>
</dbReference>
<dbReference type="InterPro" id="IPR015943">
    <property type="entry name" value="WD40/YVTN_repeat-like_dom_sf"/>
</dbReference>
<feature type="chain" id="PRO_5018712721" description="histidine kinase" evidence="7">
    <location>
        <begin position="26"/>
        <end position="1209"/>
    </location>
</feature>
<evidence type="ECO:0000259" key="9">
    <source>
        <dbReference type="PROSITE" id="PS50110"/>
    </source>
</evidence>
<dbReference type="InterPro" id="IPR036097">
    <property type="entry name" value="HisK_dim/P_sf"/>
</dbReference>
<proteinExistence type="predicted"/>
<feature type="transmembrane region" description="Helical" evidence="6">
    <location>
        <begin position="785"/>
        <end position="806"/>
    </location>
</feature>
<dbReference type="OrthoDB" id="176203at2"/>
<dbReference type="Gene3D" id="2.130.10.10">
    <property type="entry name" value="YVTN repeat-like/Quinoprotein amine dehydrogenase"/>
    <property type="match status" value="3"/>
</dbReference>
<dbReference type="InterPro" id="IPR003594">
    <property type="entry name" value="HATPase_dom"/>
</dbReference>
<evidence type="ECO:0000313" key="11">
    <source>
        <dbReference type="Proteomes" id="UP000267077"/>
    </source>
</evidence>
<evidence type="ECO:0000256" key="1">
    <source>
        <dbReference type="ARBA" id="ARBA00000085"/>
    </source>
</evidence>
<keyword evidence="11" id="KW-1185">Reference proteome</keyword>
<dbReference type="Pfam" id="PF00512">
    <property type="entry name" value="HisKA"/>
    <property type="match status" value="1"/>
</dbReference>
<dbReference type="InterPro" id="IPR003661">
    <property type="entry name" value="HisK_dim/P_dom"/>
</dbReference>
<dbReference type="PRINTS" id="PR00344">
    <property type="entry name" value="BCTRLSENSOR"/>
</dbReference>
<dbReference type="PANTHER" id="PTHR43547:SF2">
    <property type="entry name" value="HYBRID SIGNAL TRANSDUCTION HISTIDINE KINASE C"/>
    <property type="match status" value="1"/>
</dbReference>
<dbReference type="Pfam" id="PF00072">
    <property type="entry name" value="Response_reg"/>
    <property type="match status" value="1"/>
</dbReference>
<dbReference type="SUPFAM" id="SSF52172">
    <property type="entry name" value="CheY-like"/>
    <property type="match status" value="1"/>
</dbReference>
<name>A0A3S0REX7_9GAMM</name>
<dbReference type="Gene3D" id="3.40.50.2300">
    <property type="match status" value="1"/>
</dbReference>
<feature type="modified residue" description="4-aspartylphosphate" evidence="5">
    <location>
        <position position="1124"/>
    </location>
</feature>
<evidence type="ECO:0000256" key="5">
    <source>
        <dbReference type="PROSITE-ProRule" id="PRU00169"/>
    </source>
</evidence>
<reference evidence="10 11" key="1">
    <citation type="submission" date="2018-12" db="EMBL/GenBank/DDBJ databases">
        <title>Dyella dinghuensis sp. nov. DHOA06 and Dyella choica sp. nov. 4M-K27, isolated from forest soil.</title>
        <authorList>
            <person name="Qiu L.-H."/>
            <person name="Gao Z.-H."/>
        </authorList>
    </citation>
    <scope>NUCLEOTIDE SEQUENCE [LARGE SCALE GENOMIC DNA]</scope>
    <source>
        <strain evidence="10 11">DHOA06</strain>
    </source>
</reference>
<dbReference type="CDD" id="cd17546">
    <property type="entry name" value="REC_hyHK_CKI1_RcsC-like"/>
    <property type="match status" value="1"/>
</dbReference>
<dbReference type="InterPro" id="IPR036890">
    <property type="entry name" value="HATPase_C_sf"/>
</dbReference>
<dbReference type="SMART" id="SM00448">
    <property type="entry name" value="REC"/>
    <property type="match status" value="1"/>
</dbReference>
<gene>
    <name evidence="10" type="ORF">EKH79_08240</name>
</gene>
<dbReference type="PROSITE" id="PS50109">
    <property type="entry name" value="HIS_KIN"/>
    <property type="match status" value="1"/>
</dbReference>
<keyword evidence="7" id="KW-0732">Signal</keyword>
<dbReference type="PANTHER" id="PTHR43547">
    <property type="entry name" value="TWO-COMPONENT HISTIDINE KINASE"/>
    <property type="match status" value="1"/>
</dbReference>
<keyword evidence="6" id="KW-0472">Membrane</keyword>
<evidence type="ECO:0000313" key="10">
    <source>
        <dbReference type="EMBL" id="RUL64569.1"/>
    </source>
</evidence>
<dbReference type="InterPro" id="IPR005467">
    <property type="entry name" value="His_kinase_dom"/>
</dbReference>
<evidence type="ECO:0000256" key="4">
    <source>
        <dbReference type="ARBA" id="ARBA00023012"/>
    </source>
</evidence>
<feature type="signal peptide" evidence="7">
    <location>
        <begin position="1"/>
        <end position="25"/>
    </location>
</feature>
<dbReference type="Pfam" id="PF02518">
    <property type="entry name" value="HATPase_c"/>
    <property type="match status" value="1"/>
</dbReference>
<accession>A0A3S0REX7</accession>
<dbReference type="Gene3D" id="3.30.565.10">
    <property type="entry name" value="Histidine kinase-like ATPase, C-terminal domain"/>
    <property type="match status" value="1"/>
</dbReference>
<dbReference type="SMART" id="SM00387">
    <property type="entry name" value="HATPase_c"/>
    <property type="match status" value="1"/>
</dbReference>
<dbReference type="InterPro" id="IPR004358">
    <property type="entry name" value="Sig_transdc_His_kin-like_C"/>
</dbReference>
<evidence type="ECO:0000256" key="3">
    <source>
        <dbReference type="ARBA" id="ARBA00022553"/>
    </source>
</evidence>
<dbReference type="CDD" id="cd16922">
    <property type="entry name" value="HATPase_EvgS-ArcB-TorS-like"/>
    <property type="match status" value="1"/>
</dbReference>
<comment type="catalytic activity">
    <reaction evidence="1">
        <text>ATP + protein L-histidine = ADP + protein N-phospho-L-histidine.</text>
        <dbReference type="EC" id="2.7.13.3"/>
    </reaction>
</comment>
<dbReference type="SUPFAM" id="SSF63829">
    <property type="entry name" value="Calcium-dependent phosphotriesterase"/>
    <property type="match status" value="3"/>
</dbReference>
<dbReference type="SUPFAM" id="SSF55874">
    <property type="entry name" value="ATPase domain of HSP90 chaperone/DNA topoisomerase II/histidine kinase"/>
    <property type="match status" value="1"/>
</dbReference>
<keyword evidence="6" id="KW-0812">Transmembrane</keyword>
<dbReference type="PROSITE" id="PS50110">
    <property type="entry name" value="RESPONSE_REGULATORY"/>
    <property type="match status" value="1"/>
</dbReference>
<evidence type="ECO:0000256" key="2">
    <source>
        <dbReference type="ARBA" id="ARBA00012438"/>
    </source>
</evidence>
<dbReference type="EC" id="2.7.13.3" evidence="2"/>
<comment type="caution">
    <text evidence="10">The sequence shown here is derived from an EMBL/GenBank/DDBJ whole genome shotgun (WGS) entry which is preliminary data.</text>
</comment>
<dbReference type="InterPro" id="IPR011006">
    <property type="entry name" value="CheY-like_superfamily"/>
</dbReference>